<dbReference type="Proteomes" id="UP000053593">
    <property type="component" value="Unassembled WGS sequence"/>
</dbReference>
<keyword evidence="1" id="KW-0472">Membrane</keyword>
<reference evidence="2 3" key="1">
    <citation type="submission" date="2014-04" db="EMBL/GenBank/DDBJ databases">
        <title>Evolutionary Origins and Diversification of the Mycorrhizal Mutualists.</title>
        <authorList>
            <consortium name="DOE Joint Genome Institute"/>
            <consortium name="Mycorrhizal Genomics Consortium"/>
            <person name="Kohler A."/>
            <person name="Kuo A."/>
            <person name="Nagy L.G."/>
            <person name="Floudas D."/>
            <person name="Copeland A."/>
            <person name="Barry K.W."/>
            <person name="Cichocki N."/>
            <person name="Veneault-Fourrey C."/>
            <person name="LaButti K."/>
            <person name="Lindquist E.A."/>
            <person name="Lipzen A."/>
            <person name="Lundell T."/>
            <person name="Morin E."/>
            <person name="Murat C."/>
            <person name="Riley R."/>
            <person name="Ohm R."/>
            <person name="Sun H."/>
            <person name="Tunlid A."/>
            <person name="Henrissat B."/>
            <person name="Grigoriev I.V."/>
            <person name="Hibbett D.S."/>
            <person name="Martin F."/>
        </authorList>
    </citation>
    <scope>NUCLEOTIDE SEQUENCE [LARGE SCALE GENOMIC DNA]</scope>
    <source>
        <strain evidence="2 3">FD-317 M1</strain>
    </source>
</reference>
<accession>A0A0D0ASK3</accession>
<keyword evidence="1" id="KW-1133">Transmembrane helix</keyword>
<dbReference type="AlphaFoldDB" id="A0A0D0ASK3"/>
<dbReference type="EMBL" id="KN834830">
    <property type="protein sequence ID" value="KIK53395.1"/>
    <property type="molecule type" value="Genomic_DNA"/>
</dbReference>
<proteinExistence type="predicted"/>
<evidence type="ECO:0000313" key="3">
    <source>
        <dbReference type="Proteomes" id="UP000053593"/>
    </source>
</evidence>
<organism evidence="2 3">
    <name type="scientific">Collybiopsis luxurians FD-317 M1</name>
    <dbReference type="NCBI Taxonomy" id="944289"/>
    <lineage>
        <taxon>Eukaryota</taxon>
        <taxon>Fungi</taxon>
        <taxon>Dikarya</taxon>
        <taxon>Basidiomycota</taxon>
        <taxon>Agaricomycotina</taxon>
        <taxon>Agaricomycetes</taxon>
        <taxon>Agaricomycetidae</taxon>
        <taxon>Agaricales</taxon>
        <taxon>Marasmiineae</taxon>
        <taxon>Omphalotaceae</taxon>
        <taxon>Collybiopsis</taxon>
        <taxon>Collybiopsis luxurians</taxon>
    </lineage>
</organism>
<gene>
    <name evidence="2" type="ORF">GYMLUDRAFT_938951</name>
</gene>
<keyword evidence="3" id="KW-1185">Reference proteome</keyword>
<dbReference type="HOGENOM" id="CLU_3087452_0_0_1"/>
<protein>
    <submittedName>
        <fullName evidence="2">Unplaced genomic scaffold GYMLUscaffold_82, whole genome shotgun sequence</fullName>
    </submittedName>
</protein>
<evidence type="ECO:0000256" key="1">
    <source>
        <dbReference type="SAM" id="Phobius"/>
    </source>
</evidence>
<sequence length="52" mass="5682">MLHCAINHTVFLFLQTSPGPLSSEPTVTSFLADAGGFQVLILFLGFQTLLMR</sequence>
<feature type="transmembrane region" description="Helical" evidence="1">
    <location>
        <begin position="30"/>
        <end position="50"/>
    </location>
</feature>
<keyword evidence="1" id="KW-0812">Transmembrane</keyword>
<name>A0A0D0ASK3_9AGAR</name>
<evidence type="ECO:0000313" key="2">
    <source>
        <dbReference type="EMBL" id="KIK53395.1"/>
    </source>
</evidence>